<keyword evidence="4" id="KW-1185">Reference proteome</keyword>
<dbReference type="Gene3D" id="3.20.20.100">
    <property type="entry name" value="NADP-dependent oxidoreductase domain"/>
    <property type="match status" value="1"/>
</dbReference>
<evidence type="ECO:0000256" key="1">
    <source>
        <dbReference type="ARBA" id="ARBA00023002"/>
    </source>
</evidence>
<dbReference type="InterPro" id="IPR023210">
    <property type="entry name" value="NADP_OxRdtase_dom"/>
</dbReference>
<evidence type="ECO:0000259" key="2">
    <source>
        <dbReference type="Pfam" id="PF00248"/>
    </source>
</evidence>
<dbReference type="EMBL" id="JACXZA010000001">
    <property type="protein sequence ID" value="MBD3917313.1"/>
    <property type="molecule type" value="Genomic_DNA"/>
</dbReference>
<dbReference type="PANTHER" id="PTHR43625">
    <property type="entry name" value="AFLATOXIN B1 ALDEHYDE REDUCTASE"/>
    <property type="match status" value="1"/>
</dbReference>
<name>A0ABR8MMY4_9BACL</name>
<accession>A0ABR8MMY4</accession>
<dbReference type="SUPFAM" id="SSF51430">
    <property type="entry name" value="NAD(P)-linked oxidoreductase"/>
    <property type="match status" value="1"/>
</dbReference>
<evidence type="ECO:0000313" key="4">
    <source>
        <dbReference type="Proteomes" id="UP000609346"/>
    </source>
</evidence>
<reference evidence="3 4" key="1">
    <citation type="submission" date="2020-09" db="EMBL/GenBank/DDBJ databases">
        <title>Paenibacillus sp. strain PR3 16S rRNA gene Genome sequencing and assembly.</title>
        <authorList>
            <person name="Kim J."/>
        </authorList>
    </citation>
    <scope>NUCLEOTIDE SEQUENCE [LARGE SCALE GENOMIC DNA]</scope>
    <source>
        <strain evidence="3 4">PR3</strain>
    </source>
</reference>
<dbReference type="InterPro" id="IPR050791">
    <property type="entry name" value="Aldo-Keto_reductase"/>
</dbReference>
<dbReference type="InterPro" id="IPR036812">
    <property type="entry name" value="NAD(P)_OxRdtase_dom_sf"/>
</dbReference>
<evidence type="ECO:0000313" key="3">
    <source>
        <dbReference type="EMBL" id="MBD3917313.1"/>
    </source>
</evidence>
<protein>
    <submittedName>
        <fullName evidence="3">Aldo/keto reductase</fullName>
    </submittedName>
</protein>
<keyword evidence="1" id="KW-0560">Oxidoreductase</keyword>
<gene>
    <name evidence="3" type="ORF">H8B09_00985</name>
</gene>
<organism evidence="3 4">
    <name type="scientific">Paenibacillus terricola</name>
    <dbReference type="NCBI Taxonomy" id="2763503"/>
    <lineage>
        <taxon>Bacteria</taxon>
        <taxon>Bacillati</taxon>
        <taxon>Bacillota</taxon>
        <taxon>Bacilli</taxon>
        <taxon>Bacillales</taxon>
        <taxon>Paenibacillaceae</taxon>
        <taxon>Paenibacillus</taxon>
    </lineage>
</organism>
<dbReference type="PANTHER" id="PTHR43625:SF40">
    <property type="entry name" value="ALDO-KETO REDUCTASE YAKC [NADP(+)]"/>
    <property type="match status" value="1"/>
</dbReference>
<proteinExistence type="predicted"/>
<dbReference type="Proteomes" id="UP000609346">
    <property type="component" value="Unassembled WGS sequence"/>
</dbReference>
<dbReference type="PRINTS" id="PR00069">
    <property type="entry name" value="ALDKETRDTASE"/>
</dbReference>
<sequence length="327" mass="36436">MKTRTMGNSDLVVSSIGLGLMGMSGSYGQTDDEQSITTIHRALELGITLLDTADIYGNGHNEELLGKALKGRRTQAIIATKFAFLPNFSGINGHPDYVKKAVDESLRRLGTEYIDLYYQHRVDPNVPVEETVGAMADLVQAGKVRYLGLSEASSSDIRRAHAVHPISVLQTEYSLWSREIEDEILPTVRELGITHIAYSPLSRGFISGELRKFEDLEDNDVRRYIPRFQGENFSKNVELVDKIKEIAEEKNCTPSQLALAWTMANGALPIPGTKRIKYLEENAASVHVELTPDELIRIESVSPKNVVHGGRLIDGESYRRNLKKVND</sequence>
<dbReference type="RefSeq" id="WP_191201624.1">
    <property type="nucleotide sequence ID" value="NZ_JACXZA010000001.1"/>
</dbReference>
<dbReference type="InterPro" id="IPR020471">
    <property type="entry name" value="AKR"/>
</dbReference>
<comment type="caution">
    <text evidence="3">The sequence shown here is derived from an EMBL/GenBank/DDBJ whole genome shotgun (WGS) entry which is preliminary data.</text>
</comment>
<dbReference type="Pfam" id="PF00248">
    <property type="entry name" value="Aldo_ket_red"/>
    <property type="match status" value="1"/>
</dbReference>
<dbReference type="CDD" id="cd19076">
    <property type="entry name" value="AKR_AKR13A_13D"/>
    <property type="match status" value="1"/>
</dbReference>
<feature type="domain" description="NADP-dependent oxidoreductase" evidence="2">
    <location>
        <begin position="16"/>
        <end position="301"/>
    </location>
</feature>